<dbReference type="EMBL" id="FNWJ01000002">
    <property type="protein sequence ID" value="SEH13714.1"/>
    <property type="molecule type" value="Genomic_DNA"/>
</dbReference>
<accession>A0A1H6FV55</accession>
<sequence length="142" mass="16462">MYQFSRAIYRELAPLVHGDRTVGGAIAARRRLLEACEATIERLATDRHYFAHPTRFLFEEVRTLFPLHEQSRVLRVIERHLRLATAYVEEHWREGVTFDGSPLRCHASTRKGTPCQRVPLPGRRYCPSHKHLEERFEAAAAA</sequence>
<dbReference type="STRING" id="29539.SAMN02745716_1277"/>
<keyword evidence="2" id="KW-1185">Reference proteome</keyword>
<dbReference type="OrthoDB" id="5244133at2"/>
<dbReference type="AlphaFoldDB" id="A0A1H6FV55"/>
<dbReference type="Proteomes" id="UP000222056">
    <property type="component" value="Unassembled WGS sequence"/>
</dbReference>
<dbReference type="RefSeq" id="WP_093117458.1">
    <property type="nucleotide sequence ID" value="NZ_FNWJ01000002.1"/>
</dbReference>
<gene>
    <name evidence="1" type="ORF">SAMN02745716_1277</name>
</gene>
<evidence type="ECO:0000313" key="1">
    <source>
        <dbReference type="EMBL" id="SEH13714.1"/>
    </source>
</evidence>
<reference evidence="2" key="1">
    <citation type="submission" date="2016-10" db="EMBL/GenBank/DDBJ databases">
        <authorList>
            <person name="Varghese N."/>
            <person name="Submissions S."/>
        </authorList>
    </citation>
    <scope>NUCLEOTIDE SEQUENCE [LARGE SCALE GENOMIC DNA]</scope>
    <source>
        <strain evidence="2">ATCC 35263</strain>
    </source>
</reference>
<protein>
    <submittedName>
        <fullName evidence="1">Uncharacterized protein</fullName>
    </submittedName>
</protein>
<name>A0A1H6FV55_THEAL</name>
<evidence type="ECO:0000313" key="2">
    <source>
        <dbReference type="Proteomes" id="UP000222056"/>
    </source>
</evidence>
<proteinExistence type="predicted"/>
<organism evidence="1 2">
    <name type="scientific">Thermoleophilum album</name>
    <dbReference type="NCBI Taxonomy" id="29539"/>
    <lineage>
        <taxon>Bacteria</taxon>
        <taxon>Bacillati</taxon>
        <taxon>Actinomycetota</taxon>
        <taxon>Thermoleophilia</taxon>
        <taxon>Thermoleophilales</taxon>
        <taxon>Thermoleophilaceae</taxon>
        <taxon>Thermoleophilum</taxon>
    </lineage>
</organism>